<evidence type="ECO:0000256" key="11">
    <source>
        <dbReference type="ARBA" id="ARBA00022694"/>
    </source>
</evidence>
<comment type="similarity">
    <text evidence="3 15">Belongs to the RNA methyltransferase TrmD family.</text>
</comment>
<comment type="catalytic activity">
    <reaction evidence="14 15">
        <text>guanosine(37) in tRNA + S-adenosyl-L-methionine = N(1)-methylguanosine(37) in tRNA + S-adenosyl-L-homocysteine + H(+)</text>
        <dbReference type="Rhea" id="RHEA:36899"/>
        <dbReference type="Rhea" id="RHEA-COMP:10145"/>
        <dbReference type="Rhea" id="RHEA-COMP:10147"/>
        <dbReference type="ChEBI" id="CHEBI:15378"/>
        <dbReference type="ChEBI" id="CHEBI:57856"/>
        <dbReference type="ChEBI" id="CHEBI:59789"/>
        <dbReference type="ChEBI" id="CHEBI:73542"/>
        <dbReference type="ChEBI" id="CHEBI:74269"/>
        <dbReference type="EC" id="2.1.1.228"/>
    </reaction>
</comment>
<evidence type="ECO:0000256" key="4">
    <source>
        <dbReference type="ARBA" id="ARBA00011738"/>
    </source>
</evidence>
<proteinExistence type="inferred from homology"/>
<evidence type="ECO:0000256" key="6">
    <source>
        <dbReference type="ARBA" id="ARBA00014679"/>
    </source>
</evidence>
<dbReference type="HAMAP" id="MF_00605">
    <property type="entry name" value="TrmD"/>
    <property type="match status" value="1"/>
</dbReference>
<keyword evidence="9 15" id="KW-0808">Transferase</keyword>
<evidence type="ECO:0000256" key="7">
    <source>
        <dbReference type="ARBA" id="ARBA00022490"/>
    </source>
</evidence>
<dbReference type="InterPro" id="IPR023148">
    <property type="entry name" value="tRNA_m1G_MeTrfase_C_sf"/>
</dbReference>
<dbReference type="CDD" id="cd18080">
    <property type="entry name" value="TrmD-like"/>
    <property type="match status" value="1"/>
</dbReference>
<comment type="subunit">
    <text evidence="4 15">Homodimer.</text>
</comment>
<dbReference type="GO" id="GO:0052906">
    <property type="term" value="F:tRNA (guanine(37)-N1)-methyltransferase activity"/>
    <property type="evidence" value="ECO:0007669"/>
    <property type="project" value="UniProtKB-EC"/>
</dbReference>
<dbReference type="Proteomes" id="UP001191019">
    <property type="component" value="Unassembled WGS sequence"/>
</dbReference>
<dbReference type="InterPro" id="IPR029028">
    <property type="entry name" value="Alpha/beta_knot_MTases"/>
</dbReference>
<dbReference type="EC" id="2.1.1.228" evidence="5 15"/>
<evidence type="ECO:0000256" key="12">
    <source>
        <dbReference type="ARBA" id="ARBA00029736"/>
    </source>
</evidence>
<reference evidence="17 18" key="1">
    <citation type="journal article" date="2018" name="bioRxiv">
        <title>Evidence of independent acquisition and adaption of ultra-small bacteria to human hosts across the highly diverse yet reduced genomes of the phylum Saccharibacteria.</title>
        <authorList>
            <person name="McLean J.S."/>
            <person name="Bor B."/>
            <person name="To T.T."/>
            <person name="Liu Q."/>
            <person name="Kearns K.A."/>
            <person name="Solden L.M."/>
            <person name="Wrighton K.C."/>
            <person name="He X."/>
            <person name="Shi W."/>
        </authorList>
    </citation>
    <scope>NUCLEOTIDE SEQUENCE [LARGE SCALE GENOMIC DNA]</scope>
    <source>
        <strain evidence="17 18">TM7_G3_2_Rum_HOT_351B</strain>
    </source>
</reference>
<organism evidence="17 18">
    <name type="scientific">Candidatus Nanosyncoccus alces</name>
    <dbReference type="NCBI Taxonomy" id="2171997"/>
    <lineage>
        <taxon>Bacteria</taxon>
        <taxon>Candidatus Saccharimonadota</taxon>
        <taxon>Candidatus Nanosyncoccalia</taxon>
        <taxon>Candidatus Nanosyncoccales</taxon>
        <taxon>Candidatus Nanosyncoccaceae</taxon>
        <taxon>Candidatus Nanosyncoccus</taxon>
    </lineage>
</organism>
<evidence type="ECO:0000256" key="14">
    <source>
        <dbReference type="ARBA" id="ARBA00047783"/>
    </source>
</evidence>
<keyword evidence="10 15" id="KW-0949">S-adenosyl-L-methionine</keyword>
<dbReference type="Pfam" id="PF01746">
    <property type="entry name" value="tRNA_m1G_MT"/>
    <property type="match status" value="2"/>
</dbReference>
<accession>A0ABY0FL83</accession>
<protein>
    <recommendedName>
        <fullName evidence="6 15">tRNA (guanine-N(1)-)-methyltransferase</fullName>
        <ecNumber evidence="5 15">2.1.1.228</ecNumber>
    </recommendedName>
    <alternativeName>
        <fullName evidence="12 15">M1G-methyltransferase</fullName>
    </alternativeName>
    <alternativeName>
        <fullName evidence="13 15">tRNA [GM37] methyltransferase</fullName>
    </alternativeName>
</protein>
<evidence type="ECO:0000256" key="13">
    <source>
        <dbReference type="ARBA" id="ARBA00033392"/>
    </source>
</evidence>
<keyword evidence="8 15" id="KW-0489">Methyltransferase</keyword>
<keyword evidence="18" id="KW-1185">Reference proteome</keyword>
<dbReference type="InterPro" id="IPR002649">
    <property type="entry name" value="tRNA_m1G_MeTrfase_TrmD"/>
</dbReference>
<dbReference type="PIRSF" id="PIRSF000386">
    <property type="entry name" value="tRNA_mtase"/>
    <property type="match status" value="1"/>
</dbReference>
<comment type="caution">
    <text evidence="15">Lacks conserved residue(s) required for the propagation of feature annotation.</text>
</comment>
<evidence type="ECO:0000256" key="3">
    <source>
        <dbReference type="ARBA" id="ARBA00007630"/>
    </source>
</evidence>
<name>A0ABY0FL83_9BACT</name>
<dbReference type="GO" id="GO:0032259">
    <property type="term" value="P:methylation"/>
    <property type="evidence" value="ECO:0007669"/>
    <property type="project" value="UniProtKB-KW"/>
</dbReference>
<evidence type="ECO:0000256" key="8">
    <source>
        <dbReference type="ARBA" id="ARBA00022603"/>
    </source>
</evidence>
<dbReference type="InterPro" id="IPR029026">
    <property type="entry name" value="tRNA_m1G_MTases_N"/>
</dbReference>
<feature type="domain" description="tRNA methyltransferase TRMD/TRM10-type" evidence="16">
    <location>
        <begin position="135"/>
        <end position="243"/>
    </location>
</feature>
<evidence type="ECO:0000256" key="1">
    <source>
        <dbReference type="ARBA" id="ARBA00002634"/>
    </source>
</evidence>
<comment type="caution">
    <text evidence="17">The sequence shown here is derived from an EMBL/GenBank/DDBJ whole genome shotgun (WGS) entry which is preliminary data.</text>
</comment>
<reference evidence="17 18" key="2">
    <citation type="journal article" date="2020" name="Cell Rep.">
        <title>Acquisition and Adaptation of Ultra-small Parasitic Reduced Genome Bacteria to Mammalian Hosts.</title>
        <authorList>
            <person name="McLean J.S."/>
            <person name="Bor B."/>
            <person name="Kerns K.A."/>
            <person name="Liu Q."/>
            <person name="To T.T."/>
            <person name="Solden L."/>
            <person name="Hendrickson E.L."/>
            <person name="Wrighton K."/>
            <person name="Shi W."/>
            <person name="He X."/>
        </authorList>
    </citation>
    <scope>NUCLEOTIDE SEQUENCE [LARGE SCALE GENOMIC DNA]</scope>
    <source>
        <strain evidence="17 18">TM7_G3_2_Rum_HOT_351B</strain>
    </source>
</reference>
<dbReference type="SUPFAM" id="SSF75217">
    <property type="entry name" value="alpha/beta knot"/>
    <property type="match status" value="2"/>
</dbReference>
<comment type="function">
    <text evidence="1 15">Specifically methylates guanosine-37 in various tRNAs.</text>
</comment>
<dbReference type="EMBL" id="PRLM01000006">
    <property type="protein sequence ID" value="RYC74496.1"/>
    <property type="molecule type" value="Genomic_DNA"/>
</dbReference>
<evidence type="ECO:0000313" key="18">
    <source>
        <dbReference type="Proteomes" id="UP001191019"/>
    </source>
</evidence>
<comment type="subcellular location">
    <subcellularLocation>
        <location evidence="2 15">Cytoplasm</location>
    </subcellularLocation>
</comment>
<dbReference type="PANTHER" id="PTHR46417:SF1">
    <property type="entry name" value="TRNA (GUANINE-N(1)-)-METHYLTRANSFERASE"/>
    <property type="match status" value="1"/>
</dbReference>
<keyword evidence="7 15" id="KW-0963">Cytoplasm</keyword>
<evidence type="ECO:0000256" key="2">
    <source>
        <dbReference type="ARBA" id="ARBA00004496"/>
    </source>
</evidence>
<evidence type="ECO:0000256" key="5">
    <source>
        <dbReference type="ARBA" id="ARBA00012807"/>
    </source>
</evidence>
<dbReference type="Gene3D" id="3.40.1280.10">
    <property type="match status" value="2"/>
</dbReference>
<gene>
    <name evidence="15 17" type="primary">trmD</name>
    <name evidence="17" type="ORF">G3RUM_00651</name>
</gene>
<evidence type="ECO:0000256" key="10">
    <source>
        <dbReference type="ARBA" id="ARBA00022691"/>
    </source>
</evidence>
<dbReference type="InterPro" id="IPR016009">
    <property type="entry name" value="tRNA_MeTrfase_TRMD/TRM10"/>
</dbReference>
<keyword evidence="11 15" id="KW-0819">tRNA processing</keyword>
<feature type="domain" description="tRNA methyltransferase TRMD/TRM10-type" evidence="16">
    <location>
        <begin position="2"/>
        <end position="105"/>
    </location>
</feature>
<evidence type="ECO:0000259" key="16">
    <source>
        <dbReference type="Pfam" id="PF01746"/>
    </source>
</evidence>
<evidence type="ECO:0000256" key="9">
    <source>
        <dbReference type="ARBA" id="ARBA00022679"/>
    </source>
</evidence>
<dbReference type="RefSeq" id="WP_129735327.1">
    <property type="nucleotide sequence ID" value="NZ_PRLM01000006.1"/>
</dbReference>
<sequence length="247" mass="27122">MIKFTIVTLFREALEPYLKTSMMWKATEKGLAEFDFVNLRDFGLGPHKSVDDTPYGGGDGMLLRCEPVFNAIEPVKAKDPDAKVILPTPVGVIWSQKLAREFAFNSGLCPSGLSPWADGTNSRAAALRNTPNQNANSHFIILCPHYEGYDERILSIVDYKISLGKYVLTGGELPALIIIDSVVRLIPGVLGGEKSAEIESFSDGDNLEYPQYTKPYDFRGMTVPDILLSGNHGEVAKWRAEHSGKAG</sequence>
<evidence type="ECO:0000256" key="15">
    <source>
        <dbReference type="HAMAP-Rule" id="MF_00605"/>
    </source>
</evidence>
<evidence type="ECO:0000313" key="17">
    <source>
        <dbReference type="EMBL" id="RYC74496.1"/>
    </source>
</evidence>
<dbReference type="PANTHER" id="PTHR46417">
    <property type="entry name" value="TRNA (GUANINE-N(1)-)-METHYLTRANSFERASE"/>
    <property type="match status" value="1"/>
</dbReference>
<dbReference type="Gene3D" id="1.10.1270.20">
    <property type="entry name" value="tRNA(m1g37)methyltransferase, domain 2"/>
    <property type="match status" value="1"/>
</dbReference>